<keyword evidence="1" id="KW-0677">Repeat</keyword>
<dbReference type="InterPro" id="IPR050889">
    <property type="entry name" value="Dendritic_Spine_Reg/Scaffold"/>
</dbReference>
<reference evidence="4 5" key="1">
    <citation type="submission" date="2019-04" db="EMBL/GenBank/DDBJ databases">
        <title>Friends and foes A comparative genomics study of 23 Aspergillus species from section Flavi.</title>
        <authorList>
            <consortium name="DOE Joint Genome Institute"/>
            <person name="Kjaerbolling I."/>
            <person name="Vesth T."/>
            <person name="Frisvad J.C."/>
            <person name="Nybo J.L."/>
            <person name="Theobald S."/>
            <person name="Kildgaard S."/>
            <person name="Isbrandt T."/>
            <person name="Kuo A."/>
            <person name="Sato A."/>
            <person name="Lyhne E.K."/>
            <person name="Kogle M.E."/>
            <person name="Wiebenga A."/>
            <person name="Kun R.S."/>
            <person name="Lubbers R.J."/>
            <person name="Makela M.R."/>
            <person name="Barry K."/>
            <person name="Chovatia M."/>
            <person name="Clum A."/>
            <person name="Daum C."/>
            <person name="Haridas S."/>
            <person name="He G."/>
            <person name="LaButti K."/>
            <person name="Lipzen A."/>
            <person name="Mondo S."/>
            <person name="Riley R."/>
            <person name="Salamov A."/>
            <person name="Simmons B.A."/>
            <person name="Magnuson J.K."/>
            <person name="Henrissat B."/>
            <person name="Mortensen U.H."/>
            <person name="Larsen T.O."/>
            <person name="Devries R.P."/>
            <person name="Grigoriev I.V."/>
            <person name="Machida M."/>
            <person name="Baker S.E."/>
            <person name="Andersen M.R."/>
        </authorList>
    </citation>
    <scope>NUCLEOTIDE SEQUENCE [LARGE SCALE GENOMIC DNA]</scope>
    <source>
        <strain evidence="4 5">CBS 117626</strain>
    </source>
</reference>
<dbReference type="SUPFAM" id="SSF48403">
    <property type="entry name" value="Ankyrin repeat"/>
    <property type="match status" value="1"/>
</dbReference>
<dbReference type="AlphaFoldDB" id="A0A5N6UKN3"/>
<dbReference type="PANTHER" id="PTHR24166">
    <property type="entry name" value="ROLLING PEBBLES, ISOFORM B"/>
    <property type="match status" value="1"/>
</dbReference>
<feature type="repeat" description="ANK" evidence="3">
    <location>
        <begin position="63"/>
        <end position="95"/>
    </location>
</feature>
<feature type="repeat" description="ANK" evidence="3">
    <location>
        <begin position="259"/>
        <end position="291"/>
    </location>
</feature>
<dbReference type="Proteomes" id="UP000326950">
    <property type="component" value="Unassembled WGS sequence"/>
</dbReference>
<evidence type="ECO:0000256" key="3">
    <source>
        <dbReference type="PROSITE-ProRule" id="PRU00023"/>
    </source>
</evidence>
<protein>
    <submittedName>
        <fullName evidence="4">Ankyrin repeat-containing domain protein</fullName>
    </submittedName>
</protein>
<dbReference type="InterPro" id="IPR002110">
    <property type="entry name" value="Ankyrin_rpt"/>
</dbReference>
<gene>
    <name evidence="4" type="ORF">BDV40DRAFT_291111</name>
</gene>
<feature type="repeat" description="ANK" evidence="3">
    <location>
        <begin position="1"/>
        <end position="23"/>
    </location>
</feature>
<dbReference type="PROSITE" id="PS50088">
    <property type="entry name" value="ANK_REPEAT"/>
    <property type="match status" value="7"/>
</dbReference>
<dbReference type="OrthoDB" id="341259at2759"/>
<name>A0A5N6UKN3_ASPTM</name>
<evidence type="ECO:0000256" key="2">
    <source>
        <dbReference type="ARBA" id="ARBA00023043"/>
    </source>
</evidence>
<dbReference type="SMART" id="SM00248">
    <property type="entry name" value="ANK"/>
    <property type="match status" value="9"/>
</dbReference>
<organism evidence="4 5">
    <name type="scientific">Aspergillus tamarii</name>
    <dbReference type="NCBI Taxonomy" id="41984"/>
    <lineage>
        <taxon>Eukaryota</taxon>
        <taxon>Fungi</taxon>
        <taxon>Dikarya</taxon>
        <taxon>Ascomycota</taxon>
        <taxon>Pezizomycotina</taxon>
        <taxon>Eurotiomycetes</taxon>
        <taxon>Eurotiomycetidae</taxon>
        <taxon>Eurotiales</taxon>
        <taxon>Aspergillaceae</taxon>
        <taxon>Aspergillus</taxon>
        <taxon>Aspergillus subgen. Circumdati</taxon>
    </lineage>
</organism>
<keyword evidence="2 3" id="KW-0040">ANK repeat</keyword>
<dbReference type="InterPro" id="IPR036770">
    <property type="entry name" value="Ankyrin_rpt-contain_sf"/>
</dbReference>
<dbReference type="PROSITE" id="PS50297">
    <property type="entry name" value="ANK_REP_REGION"/>
    <property type="match status" value="7"/>
</dbReference>
<dbReference type="EMBL" id="ML738679">
    <property type="protein sequence ID" value="KAE8159182.1"/>
    <property type="molecule type" value="Genomic_DNA"/>
</dbReference>
<dbReference type="Pfam" id="PF00023">
    <property type="entry name" value="Ank"/>
    <property type="match status" value="1"/>
</dbReference>
<dbReference type="PANTHER" id="PTHR24166:SF48">
    <property type="entry name" value="PROTEIN VAPYRIN"/>
    <property type="match status" value="1"/>
</dbReference>
<proteinExistence type="predicted"/>
<feature type="repeat" description="ANK" evidence="3">
    <location>
        <begin position="28"/>
        <end position="60"/>
    </location>
</feature>
<dbReference type="Pfam" id="PF12796">
    <property type="entry name" value="Ank_2"/>
    <property type="match status" value="3"/>
</dbReference>
<sequence length="580" mass="63477">MLAAASGHKGIVELLVHHGADINRVVGSVCTPLLGAIGYGHVDVVEYLLVNGADLDVELDGYFNYNALELAANEGHVEVVKALLRHGADPNKSSPLALATGMGRLEAARVLLEAGADIGGIAVDNVGADAFFNAVDRDKAAAVSLLIEYGASPERRDNDGMTPLAYAAYYRSVKAAEVLLNHGAKVNALVHGSTALSFAIDGGTVPVVKLLLESGADLTITNEPFLLRVLKGSYKPGMDTAIVELLLSHGADPNCCDRKGRTPLFLATVKYKPDIMSLLLAHGANPNREDEGIDLLSWAFLKGHEDMFISASAPTSWTAVLPPAHNASVCQSSATQNSHDTTQPPEYYYHVYKFGEPDQASLECLSQELPASYDESDFNSKEELLPFGESEYFPGGYTSRSQYEDDNMIDDRSECDMKKLDKSDIEDIKTRTLMAIPIYDFNNIKPIQSIMDSFTQQQLVDAVRMVIGIDKFKVNQQRVTTYSITYSHLSLELRGFIQRHLMKEVPCPDDERATNILSFDDLDNSPHENSKSQLKELLRGALSGFHTAKLYAILEEQIQALPEETKEQMSRTRRSFGVSG</sequence>
<evidence type="ECO:0000256" key="1">
    <source>
        <dbReference type="ARBA" id="ARBA00022737"/>
    </source>
</evidence>
<dbReference type="Gene3D" id="1.25.40.20">
    <property type="entry name" value="Ankyrin repeat-containing domain"/>
    <property type="match status" value="3"/>
</dbReference>
<dbReference type="PRINTS" id="PR01415">
    <property type="entry name" value="ANKYRIN"/>
</dbReference>
<keyword evidence="5" id="KW-1185">Reference proteome</keyword>
<feature type="repeat" description="ANK" evidence="3">
    <location>
        <begin position="159"/>
        <end position="191"/>
    </location>
</feature>
<feature type="repeat" description="ANK" evidence="3">
    <location>
        <begin position="191"/>
        <end position="223"/>
    </location>
</feature>
<accession>A0A5N6UKN3</accession>
<feature type="repeat" description="ANK" evidence="3">
    <location>
        <begin position="91"/>
        <end position="118"/>
    </location>
</feature>
<evidence type="ECO:0000313" key="4">
    <source>
        <dbReference type="EMBL" id="KAE8159182.1"/>
    </source>
</evidence>
<evidence type="ECO:0000313" key="5">
    <source>
        <dbReference type="Proteomes" id="UP000326950"/>
    </source>
</evidence>